<dbReference type="Gene3D" id="1.10.1510.10">
    <property type="entry name" value="Uncharacterised protein YqeY/AIM41 PF09424, N-terminal domain"/>
    <property type="match status" value="1"/>
</dbReference>
<dbReference type="PANTHER" id="PTHR28055">
    <property type="entry name" value="ALTERED INHERITANCE OF MITOCHONDRIA PROTEIN 41, MITOCHONDRIAL"/>
    <property type="match status" value="1"/>
</dbReference>
<protein>
    <submittedName>
        <fullName evidence="1">Aspartyl-tRNA amidotransferase subunit B</fullName>
    </submittedName>
</protein>
<dbReference type="Proteomes" id="UP000637002">
    <property type="component" value="Unassembled WGS sequence"/>
</dbReference>
<dbReference type="InterPro" id="IPR019004">
    <property type="entry name" value="YqeY/Aim41"/>
</dbReference>
<proteinExistence type="predicted"/>
<dbReference type="SUPFAM" id="SSF89095">
    <property type="entry name" value="GatB/YqeY motif"/>
    <property type="match status" value="1"/>
</dbReference>
<reference evidence="1" key="2">
    <citation type="submission" date="2020-09" db="EMBL/GenBank/DDBJ databases">
        <authorList>
            <person name="Sun Q."/>
            <person name="Zhou Y."/>
        </authorList>
    </citation>
    <scope>NUCLEOTIDE SEQUENCE</scope>
    <source>
        <strain evidence="1">CGMCC 1.12919</strain>
    </source>
</reference>
<evidence type="ECO:0000313" key="2">
    <source>
        <dbReference type="Proteomes" id="UP000637002"/>
    </source>
</evidence>
<dbReference type="InterPro" id="IPR003789">
    <property type="entry name" value="Asn/Gln_tRNA_amidoTrase-B-like"/>
</dbReference>
<keyword evidence="2" id="KW-1185">Reference proteome</keyword>
<name>A0A916USA0_9HYPH</name>
<gene>
    <name evidence="1" type="ORF">GCM10010994_45590</name>
</gene>
<organism evidence="1 2">
    <name type="scientific">Chelatococcus reniformis</name>
    <dbReference type="NCBI Taxonomy" id="1494448"/>
    <lineage>
        <taxon>Bacteria</taxon>
        <taxon>Pseudomonadati</taxon>
        <taxon>Pseudomonadota</taxon>
        <taxon>Alphaproteobacteria</taxon>
        <taxon>Hyphomicrobiales</taxon>
        <taxon>Chelatococcaceae</taxon>
        <taxon>Chelatococcus</taxon>
    </lineage>
</organism>
<reference evidence="1" key="1">
    <citation type="journal article" date="2014" name="Int. J. Syst. Evol. Microbiol.">
        <title>Complete genome sequence of Corynebacterium casei LMG S-19264T (=DSM 44701T), isolated from a smear-ripened cheese.</title>
        <authorList>
            <consortium name="US DOE Joint Genome Institute (JGI-PGF)"/>
            <person name="Walter F."/>
            <person name="Albersmeier A."/>
            <person name="Kalinowski J."/>
            <person name="Ruckert C."/>
        </authorList>
    </citation>
    <scope>NUCLEOTIDE SEQUENCE</scope>
    <source>
        <strain evidence="1">CGMCC 1.12919</strain>
    </source>
</reference>
<accession>A0A916USA0</accession>
<dbReference type="Gene3D" id="1.10.10.410">
    <property type="match status" value="1"/>
</dbReference>
<dbReference type="PANTHER" id="PTHR28055:SF1">
    <property type="entry name" value="ALTERED INHERITANCE OF MITOCHONDRIA PROTEIN 41, MITOCHONDRIAL"/>
    <property type="match status" value="1"/>
</dbReference>
<dbReference type="EMBL" id="BMGG01000008">
    <property type="protein sequence ID" value="GGC82541.1"/>
    <property type="molecule type" value="Genomic_DNA"/>
</dbReference>
<dbReference type="InterPro" id="IPR042184">
    <property type="entry name" value="YqeY/Aim41_N"/>
</dbReference>
<dbReference type="GO" id="GO:0016884">
    <property type="term" value="F:carbon-nitrogen ligase activity, with glutamine as amido-N-donor"/>
    <property type="evidence" value="ECO:0007669"/>
    <property type="project" value="InterPro"/>
</dbReference>
<dbReference type="Pfam" id="PF09424">
    <property type="entry name" value="YqeY"/>
    <property type="match status" value="1"/>
</dbReference>
<dbReference type="AlphaFoldDB" id="A0A916USA0"/>
<dbReference type="InterPro" id="IPR023168">
    <property type="entry name" value="GatB_Yqey_C_2"/>
</dbReference>
<evidence type="ECO:0000313" key="1">
    <source>
        <dbReference type="EMBL" id="GGC82541.1"/>
    </source>
</evidence>
<sequence>MPATVNDDDPARENAMLRERFSDSLKDAMRSGDKRRLSTVRLIQAALKDKDIEARGAGKGQATDEEILALLQRMIKQRQESADIYGKAGRAELEQQEREEIIVVESFLPAQMDEAAILAAVKAAIAETGAASIKDMGKVIASLKGSYAGQMDFAKASAVVKHELGAG</sequence>
<comment type="caution">
    <text evidence="1">The sequence shown here is derived from an EMBL/GenBank/DDBJ whole genome shotgun (WGS) entry which is preliminary data.</text>
</comment>